<dbReference type="PANTHER" id="PTHR23028:SF53">
    <property type="entry name" value="ACYL_TRANSF_3 DOMAIN-CONTAINING PROTEIN"/>
    <property type="match status" value="1"/>
</dbReference>
<keyword evidence="3" id="KW-0808">Transferase</keyword>
<feature type="transmembrane region" description="Helical" evidence="1">
    <location>
        <begin position="222"/>
        <end position="241"/>
    </location>
</feature>
<feature type="transmembrane region" description="Helical" evidence="1">
    <location>
        <begin position="286"/>
        <end position="303"/>
    </location>
</feature>
<feature type="transmembrane region" description="Helical" evidence="1">
    <location>
        <begin position="35"/>
        <end position="55"/>
    </location>
</feature>
<feature type="transmembrane region" description="Helical" evidence="1">
    <location>
        <begin position="169"/>
        <end position="187"/>
    </location>
</feature>
<comment type="caution">
    <text evidence="3">The sequence shown here is derived from an EMBL/GenBank/DDBJ whole genome shotgun (WGS) entry which is preliminary data.</text>
</comment>
<feature type="transmembrane region" description="Helical" evidence="1">
    <location>
        <begin position="247"/>
        <end position="265"/>
    </location>
</feature>
<sequence>MVEKNTYRPEVDGLRAVAVLLVVFYHLGFETFSGGFIGVDIFFVISGYIITSQIVEKSRSSYFSYVDFLKRRFWRLFPALITTVFVSAVYSALIFSPEHTVAAAQASAASALAWSNFLYWSQTDYFNADAILKPLLHTWSLSVEVQFYFLWPVILVGALPIIGRTSISLLVLGCLALVMLSEIWAHFDPAGAYFLLPARIFEFTIGALLVRVRHAEPQRSSLLNYMTITGAFAVLVPAILYNSAIPFPGFAALLPGSGAAFLIYASRHTLAARVLGHWSMAALGRASYSIYLVHWPVIVFFSYGRADGLPSYLVGPVIITISALAAFQYQLIEKYFRYAPERAQLRYAAIGTTLTATIFLCVAGVSDRLLWSWRYSEEISKAIDPAIAKEARRYTWTQLRQL</sequence>
<evidence type="ECO:0000313" key="3">
    <source>
        <dbReference type="EMBL" id="THV36515.1"/>
    </source>
</evidence>
<feature type="transmembrane region" description="Helical" evidence="1">
    <location>
        <begin position="12"/>
        <end position="29"/>
    </location>
</feature>
<evidence type="ECO:0000259" key="2">
    <source>
        <dbReference type="Pfam" id="PF01757"/>
    </source>
</evidence>
<feature type="transmembrane region" description="Helical" evidence="1">
    <location>
        <begin position="193"/>
        <end position="210"/>
    </location>
</feature>
<dbReference type="InterPro" id="IPR050879">
    <property type="entry name" value="Acyltransferase_3"/>
</dbReference>
<organism evidence="3 4">
    <name type="scientific">Rhizobium rosettiformans W3</name>
    <dbReference type="NCBI Taxonomy" id="538378"/>
    <lineage>
        <taxon>Bacteria</taxon>
        <taxon>Pseudomonadati</taxon>
        <taxon>Pseudomonadota</taxon>
        <taxon>Alphaproteobacteria</taxon>
        <taxon>Hyphomicrobiales</taxon>
        <taxon>Rhizobiaceae</taxon>
        <taxon>Rhizobium/Agrobacterium group</taxon>
        <taxon>Rhizobium</taxon>
    </lineage>
</organism>
<feature type="non-terminal residue" evidence="3">
    <location>
        <position position="402"/>
    </location>
</feature>
<accession>A0A4S8Q209</accession>
<feature type="transmembrane region" description="Helical" evidence="1">
    <location>
        <begin position="347"/>
        <end position="366"/>
    </location>
</feature>
<keyword evidence="1" id="KW-0472">Membrane</keyword>
<dbReference type="InterPro" id="IPR002656">
    <property type="entry name" value="Acyl_transf_3_dom"/>
</dbReference>
<name>A0A4S8Q209_9HYPH</name>
<proteinExistence type="predicted"/>
<keyword evidence="1" id="KW-0812">Transmembrane</keyword>
<feature type="transmembrane region" description="Helical" evidence="1">
    <location>
        <begin position="145"/>
        <end position="162"/>
    </location>
</feature>
<dbReference type="RefSeq" id="WP_136539722.1">
    <property type="nucleotide sequence ID" value="NZ_STGU01000004.1"/>
</dbReference>
<keyword evidence="3" id="KW-0012">Acyltransferase</keyword>
<dbReference type="GO" id="GO:0009103">
    <property type="term" value="P:lipopolysaccharide biosynthetic process"/>
    <property type="evidence" value="ECO:0007669"/>
    <property type="project" value="TreeGrafter"/>
</dbReference>
<dbReference type="AlphaFoldDB" id="A0A4S8Q209"/>
<gene>
    <name evidence="3" type="ORF">FAA86_08340</name>
</gene>
<feature type="transmembrane region" description="Helical" evidence="1">
    <location>
        <begin position="76"/>
        <end position="95"/>
    </location>
</feature>
<protein>
    <submittedName>
        <fullName evidence="3">Acyltransferase</fullName>
    </submittedName>
</protein>
<keyword evidence="1" id="KW-1133">Transmembrane helix</keyword>
<feature type="domain" description="Acyltransferase 3" evidence="2">
    <location>
        <begin position="10"/>
        <end position="323"/>
    </location>
</feature>
<feature type="transmembrane region" description="Helical" evidence="1">
    <location>
        <begin position="309"/>
        <end position="327"/>
    </location>
</feature>
<dbReference type="EMBL" id="STGU01000004">
    <property type="protein sequence ID" value="THV36515.1"/>
    <property type="molecule type" value="Genomic_DNA"/>
</dbReference>
<dbReference type="PANTHER" id="PTHR23028">
    <property type="entry name" value="ACETYLTRANSFERASE"/>
    <property type="match status" value="1"/>
</dbReference>
<dbReference type="GO" id="GO:0016747">
    <property type="term" value="F:acyltransferase activity, transferring groups other than amino-acyl groups"/>
    <property type="evidence" value="ECO:0007669"/>
    <property type="project" value="InterPro"/>
</dbReference>
<dbReference type="Pfam" id="PF01757">
    <property type="entry name" value="Acyl_transf_3"/>
    <property type="match status" value="1"/>
</dbReference>
<evidence type="ECO:0000313" key="4">
    <source>
        <dbReference type="Proteomes" id="UP000307378"/>
    </source>
</evidence>
<dbReference type="Proteomes" id="UP000307378">
    <property type="component" value="Unassembled WGS sequence"/>
</dbReference>
<reference evidence="3 4" key="1">
    <citation type="submission" date="2019-04" db="EMBL/GenBank/DDBJ databases">
        <title>genome sequence of strain W3.</title>
        <authorList>
            <person name="Gao J."/>
            <person name="Sun J."/>
        </authorList>
    </citation>
    <scope>NUCLEOTIDE SEQUENCE [LARGE SCALE GENOMIC DNA]</scope>
    <source>
        <strain evidence="3 4">W3</strain>
    </source>
</reference>
<dbReference type="GO" id="GO:0016020">
    <property type="term" value="C:membrane"/>
    <property type="evidence" value="ECO:0007669"/>
    <property type="project" value="TreeGrafter"/>
</dbReference>
<evidence type="ECO:0000256" key="1">
    <source>
        <dbReference type="SAM" id="Phobius"/>
    </source>
</evidence>